<dbReference type="Proteomes" id="UP001566132">
    <property type="component" value="Unassembled WGS sequence"/>
</dbReference>
<reference evidence="1 2" key="1">
    <citation type="submission" date="2024-05" db="EMBL/GenBank/DDBJ databases">
        <title>Genetic variation in Jamaican populations of the coffee berry borer (Hypothenemus hampei).</title>
        <authorList>
            <person name="Errbii M."/>
            <person name="Myrie A."/>
        </authorList>
    </citation>
    <scope>NUCLEOTIDE SEQUENCE [LARGE SCALE GENOMIC DNA]</scope>
    <source>
        <strain evidence="1">JA-Hopewell-2020-01-JO</strain>
        <tissue evidence="1">Whole body</tissue>
    </source>
</reference>
<protein>
    <submittedName>
        <fullName evidence="1">Uncharacterized protein</fullName>
    </submittedName>
</protein>
<name>A0ABD1EGQ7_HYPHA</name>
<dbReference type="AlphaFoldDB" id="A0ABD1EGQ7"/>
<sequence length="236" mass="27106">MANRIICSVCGASSSPRAMVRLFVLANEQKQEIAVRRRANLNRPPQIISDIDRICFNCNKSINSEIQDVANDPDCLRLNVLHQTDSSSCLFCNRVEETSRFSIHCRVKIFVARNIFVPDSCRCCDHHLDADGYVPQNLLDELMFINRPYLPAGKQLQQFLGALRQEAQQNDPSFGDESTFSDDEFSAISPIPRDQFQDLYIHCVPVSVQEEMFIRTEIFPKKSSDFFMQNETRAFR</sequence>
<proteinExistence type="predicted"/>
<accession>A0ABD1EGQ7</accession>
<dbReference type="EMBL" id="JBDJPC010000007">
    <property type="protein sequence ID" value="KAL1493889.1"/>
    <property type="molecule type" value="Genomic_DNA"/>
</dbReference>
<keyword evidence="2" id="KW-1185">Reference proteome</keyword>
<comment type="caution">
    <text evidence="1">The sequence shown here is derived from an EMBL/GenBank/DDBJ whole genome shotgun (WGS) entry which is preliminary data.</text>
</comment>
<gene>
    <name evidence="1" type="ORF">ABEB36_009573</name>
</gene>
<evidence type="ECO:0000313" key="1">
    <source>
        <dbReference type="EMBL" id="KAL1493889.1"/>
    </source>
</evidence>
<evidence type="ECO:0000313" key="2">
    <source>
        <dbReference type="Proteomes" id="UP001566132"/>
    </source>
</evidence>
<organism evidence="1 2">
    <name type="scientific">Hypothenemus hampei</name>
    <name type="common">Coffee berry borer</name>
    <dbReference type="NCBI Taxonomy" id="57062"/>
    <lineage>
        <taxon>Eukaryota</taxon>
        <taxon>Metazoa</taxon>
        <taxon>Ecdysozoa</taxon>
        <taxon>Arthropoda</taxon>
        <taxon>Hexapoda</taxon>
        <taxon>Insecta</taxon>
        <taxon>Pterygota</taxon>
        <taxon>Neoptera</taxon>
        <taxon>Endopterygota</taxon>
        <taxon>Coleoptera</taxon>
        <taxon>Polyphaga</taxon>
        <taxon>Cucujiformia</taxon>
        <taxon>Curculionidae</taxon>
        <taxon>Scolytinae</taxon>
        <taxon>Hypothenemus</taxon>
    </lineage>
</organism>